<proteinExistence type="predicted"/>
<feature type="compositionally biased region" description="Polar residues" evidence="1">
    <location>
        <begin position="37"/>
        <end position="58"/>
    </location>
</feature>
<feature type="region of interest" description="Disordered" evidence="1">
    <location>
        <begin position="1"/>
        <end position="58"/>
    </location>
</feature>
<feature type="non-terminal residue" evidence="2">
    <location>
        <position position="216"/>
    </location>
</feature>
<feature type="compositionally biased region" description="Low complexity" evidence="1">
    <location>
        <begin position="1"/>
        <end position="12"/>
    </location>
</feature>
<gene>
    <name evidence="2" type="ORF">g.47821</name>
</gene>
<sequence length="216" mass="24112">PSAAQSQSQQQPQRRETNSSMYSHILSSLPSSPSTSQHIPNHSRLTNNSNPPLFSVYNTAQTPIGNHISCTQQSSPQQSQNNAIIAAKSLNRLNKMNLINNTHQNAWNVRNAISDAYQYSQINSRSPNDPVYTQLSRSSETSSFDQNTNPTNLWNWSNSHINNDIQVNNITQNNRAHNSEVIAQNNQQQQLSDMLQMLDQGGAPTFDDLNMFSGTT</sequence>
<dbReference type="EMBL" id="GECZ01019982">
    <property type="protein sequence ID" value="JAS49787.1"/>
    <property type="molecule type" value="Transcribed_RNA"/>
</dbReference>
<evidence type="ECO:0000256" key="1">
    <source>
        <dbReference type="SAM" id="MobiDB-lite"/>
    </source>
</evidence>
<feature type="non-terminal residue" evidence="2">
    <location>
        <position position="1"/>
    </location>
</feature>
<evidence type="ECO:0000313" key="2">
    <source>
        <dbReference type="EMBL" id="JAS49787.1"/>
    </source>
</evidence>
<reference evidence="2" key="1">
    <citation type="submission" date="2015-11" db="EMBL/GenBank/DDBJ databases">
        <title>De novo transcriptome assembly of four potential Pierce s Disease insect vectors from Arizona vineyards.</title>
        <authorList>
            <person name="Tassone E.E."/>
        </authorList>
    </citation>
    <scope>NUCLEOTIDE SEQUENCE</scope>
</reference>
<dbReference type="AlphaFoldDB" id="A0A1B6FHW9"/>
<accession>A0A1B6FHW9</accession>
<feature type="compositionally biased region" description="Low complexity" evidence="1">
    <location>
        <begin position="19"/>
        <end position="36"/>
    </location>
</feature>
<organism evidence="2">
    <name type="scientific">Cuerna arida</name>
    <dbReference type="NCBI Taxonomy" id="1464854"/>
    <lineage>
        <taxon>Eukaryota</taxon>
        <taxon>Metazoa</taxon>
        <taxon>Ecdysozoa</taxon>
        <taxon>Arthropoda</taxon>
        <taxon>Hexapoda</taxon>
        <taxon>Insecta</taxon>
        <taxon>Pterygota</taxon>
        <taxon>Neoptera</taxon>
        <taxon>Paraneoptera</taxon>
        <taxon>Hemiptera</taxon>
        <taxon>Auchenorrhyncha</taxon>
        <taxon>Membracoidea</taxon>
        <taxon>Cicadellidae</taxon>
        <taxon>Cicadellinae</taxon>
        <taxon>Proconiini</taxon>
        <taxon>Cuerna</taxon>
    </lineage>
</organism>
<name>A0A1B6FHW9_9HEMI</name>
<feature type="region of interest" description="Disordered" evidence="1">
    <location>
        <begin position="124"/>
        <end position="147"/>
    </location>
</feature>
<protein>
    <submittedName>
        <fullName evidence="2">Uncharacterized protein</fullName>
    </submittedName>
</protein>